<dbReference type="RefSeq" id="WP_135313759.1">
    <property type="nucleotide sequence ID" value="NZ_CP038439.1"/>
</dbReference>
<proteinExistence type="inferred from homology"/>
<dbReference type="AlphaFoldDB" id="A0A4P7HQA8"/>
<dbReference type="GO" id="GO:0016746">
    <property type="term" value="F:acyltransferase activity"/>
    <property type="evidence" value="ECO:0007669"/>
    <property type="project" value="UniProtKB-KW"/>
</dbReference>
<dbReference type="Proteomes" id="UP000296374">
    <property type="component" value="Chromosome"/>
</dbReference>
<reference evidence="7 8" key="1">
    <citation type="submission" date="2019-03" db="EMBL/GenBank/DDBJ databases">
        <authorList>
            <person name="Li J."/>
        </authorList>
    </citation>
    <scope>NUCLEOTIDE SEQUENCE [LARGE SCALE GENOMIC DNA]</scope>
    <source>
        <strain evidence="7">2251</strain>
        <strain evidence="6 8">3058</strain>
    </source>
</reference>
<accession>A0A4Z1CT79</accession>
<dbReference type="OrthoDB" id="9815592at2"/>
<dbReference type="Gene3D" id="2.160.10.10">
    <property type="entry name" value="Hexapeptide repeat proteins"/>
    <property type="match status" value="1"/>
</dbReference>
<sequence length="200" mass="22306">MTHQSWKIRAATDIRFVPGRGSPDSNPPGIGLRALIAEDYRSHDSDWFSEGFWALFWHRFGNWRMGFRKPLRAPMTLLYRIMFRWVSRSTGIYLPYTVRVGRRVRLEHFGGMILVAQWIGDDVTIRQNTTFGIARRDGLDDRPVIGDRVEIGAGAVILGAVCIGDDAIIGANSVVRRDVAAGTIVGGVPAQVIGRTTEPK</sequence>
<dbReference type="EMBL" id="SRPG01000006">
    <property type="protein sequence ID" value="TGN68425.1"/>
    <property type="molecule type" value="Genomic_DNA"/>
</dbReference>
<evidence type="ECO:0000313" key="8">
    <source>
        <dbReference type="Proteomes" id="UP000297972"/>
    </source>
</evidence>
<reference evidence="5" key="2">
    <citation type="journal article" date="2020" name="Int. J. Syst. Evol. Microbiol.">
        <title>Paracoccus liaowanqingii sp. nov., isolated from Tibetan antelope (Pantholops hodgsonii).</title>
        <authorList>
            <person name="Li J."/>
            <person name="Lu S."/>
            <person name="Jin D."/>
            <person name="Yang J."/>
            <person name="Lai X.H."/>
            <person name="Huang Y."/>
            <person name="Tian Z."/>
            <person name="Dong K."/>
            <person name="Zhang S."/>
            <person name="Lei W."/>
            <person name="Pu J."/>
            <person name="Zhang G."/>
            <person name="Wu X."/>
            <person name="Huang Y."/>
            <person name="Ren Z."/>
            <person name="Wang S."/>
            <person name="Xu J."/>
        </authorList>
    </citation>
    <scope>NUCLEOTIDE SEQUENCE</scope>
    <source>
        <strain evidence="5">2251</strain>
    </source>
</reference>
<name>A0A4P7HQA8_9RHOB</name>
<dbReference type="InterPro" id="IPR045304">
    <property type="entry name" value="LbH_SAT"/>
</dbReference>
<dbReference type="CDD" id="cd03354">
    <property type="entry name" value="LbH_SAT"/>
    <property type="match status" value="1"/>
</dbReference>
<dbReference type="InterPro" id="IPR011004">
    <property type="entry name" value="Trimer_LpxA-like_sf"/>
</dbReference>
<dbReference type="Proteomes" id="UP000297972">
    <property type="component" value="Unassembled WGS sequence"/>
</dbReference>
<dbReference type="Pfam" id="PF00132">
    <property type="entry name" value="Hexapep"/>
    <property type="match status" value="1"/>
</dbReference>
<evidence type="ECO:0000313" key="5">
    <source>
        <dbReference type="EMBL" id="QBX35481.1"/>
    </source>
</evidence>
<evidence type="ECO:0000256" key="4">
    <source>
        <dbReference type="ARBA" id="ARBA00023315"/>
    </source>
</evidence>
<evidence type="ECO:0000313" key="7">
    <source>
        <dbReference type="Proteomes" id="UP000296374"/>
    </source>
</evidence>
<evidence type="ECO:0000256" key="3">
    <source>
        <dbReference type="ARBA" id="ARBA00022737"/>
    </source>
</evidence>
<dbReference type="SUPFAM" id="SSF51161">
    <property type="entry name" value="Trimeric LpxA-like enzymes"/>
    <property type="match status" value="1"/>
</dbReference>
<evidence type="ECO:0000256" key="1">
    <source>
        <dbReference type="ARBA" id="ARBA00007274"/>
    </source>
</evidence>
<dbReference type="EMBL" id="CP038439">
    <property type="protein sequence ID" value="QBX35481.1"/>
    <property type="molecule type" value="Genomic_DNA"/>
</dbReference>
<keyword evidence="4" id="KW-0012">Acyltransferase</keyword>
<organism evidence="5 7">
    <name type="scientific">Paracoccus liaowanqingii</name>
    <dbReference type="NCBI Taxonomy" id="2560053"/>
    <lineage>
        <taxon>Bacteria</taxon>
        <taxon>Pseudomonadati</taxon>
        <taxon>Pseudomonadota</taxon>
        <taxon>Alphaproteobacteria</taxon>
        <taxon>Rhodobacterales</taxon>
        <taxon>Paracoccaceae</taxon>
        <taxon>Paracoccus</taxon>
    </lineage>
</organism>
<accession>A0A4P7HQA8</accession>
<protein>
    <submittedName>
        <fullName evidence="5">Transferase</fullName>
    </submittedName>
</protein>
<dbReference type="InterPro" id="IPR001451">
    <property type="entry name" value="Hexapep"/>
</dbReference>
<dbReference type="InterPro" id="IPR018357">
    <property type="entry name" value="Hexapep_transf_CS"/>
</dbReference>
<dbReference type="PANTHER" id="PTHR42811">
    <property type="entry name" value="SERINE ACETYLTRANSFERASE"/>
    <property type="match status" value="1"/>
</dbReference>
<dbReference type="KEGG" id="plia:E4191_12855"/>
<dbReference type="PROSITE" id="PS00101">
    <property type="entry name" value="HEXAPEP_TRANSFERASES"/>
    <property type="match status" value="1"/>
</dbReference>
<comment type="similarity">
    <text evidence="1">Belongs to the transferase hexapeptide repeat family.</text>
</comment>
<evidence type="ECO:0000256" key="2">
    <source>
        <dbReference type="ARBA" id="ARBA00022679"/>
    </source>
</evidence>
<keyword evidence="3" id="KW-0677">Repeat</keyword>
<keyword evidence="8" id="KW-1185">Reference proteome</keyword>
<keyword evidence="2 5" id="KW-0808">Transferase</keyword>
<gene>
    <name evidence="5" type="ORF">E4191_12855</name>
    <name evidence="6" type="ORF">E4L95_01260</name>
</gene>
<evidence type="ECO:0000313" key="6">
    <source>
        <dbReference type="EMBL" id="TGN68425.1"/>
    </source>
</evidence>